<feature type="domain" description="UDENN" evidence="5">
    <location>
        <begin position="190"/>
        <end position="630"/>
    </location>
</feature>
<feature type="region of interest" description="Disordered" evidence="4">
    <location>
        <begin position="876"/>
        <end position="983"/>
    </location>
</feature>
<feature type="region of interest" description="Disordered" evidence="4">
    <location>
        <begin position="1394"/>
        <end position="1418"/>
    </location>
</feature>
<feature type="domain" description="MABP" evidence="6">
    <location>
        <begin position="41"/>
        <end position="198"/>
    </location>
</feature>
<dbReference type="PROSITE" id="PS51375">
    <property type="entry name" value="PPR"/>
    <property type="match status" value="1"/>
</dbReference>
<dbReference type="Gene3D" id="1.25.40.10">
    <property type="entry name" value="Tetratricopeptide repeat domain"/>
    <property type="match status" value="1"/>
</dbReference>
<dbReference type="Ensembl" id="ENSSMAT00000024673.2">
    <property type="protein sequence ID" value="ENSSMAP00000024380.2"/>
    <property type="gene ID" value="ENSSMAG00000014740.2"/>
</dbReference>
<dbReference type="PROSITE" id="PS50211">
    <property type="entry name" value="DENN"/>
    <property type="match status" value="1"/>
</dbReference>
<evidence type="ECO:0000256" key="1">
    <source>
        <dbReference type="ARBA" id="ARBA00022553"/>
    </source>
</evidence>
<evidence type="ECO:0000256" key="4">
    <source>
        <dbReference type="SAM" id="MobiDB-lite"/>
    </source>
</evidence>
<dbReference type="SMART" id="SM00799">
    <property type="entry name" value="DENN"/>
    <property type="match status" value="1"/>
</dbReference>
<dbReference type="InterPro" id="IPR037516">
    <property type="entry name" value="Tripartite_DENN"/>
</dbReference>
<dbReference type="InterPro" id="IPR043153">
    <property type="entry name" value="DENN_C"/>
</dbReference>
<evidence type="ECO:0000256" key="3">
    <source>
        <dbReference type="PROSITE-ProRule" id="PRU00708"/>
    </source>
</evidence>
<dbReference type="Proteomes" id="UP000694558">
    <property type="component" value="Chromosome 10"/>
</dbReference>
<feature type="repeat" description="PPR" evidence="3">
    <location>
        <begin position="797"/>
        <end position="831"/>
    </location>
</feature>
<dbReference type="GO" id="GO:0005829">
    <property type="term" value="C:cytosol"/>
    <property type="evidence" value="ECO:0007669"/>
    <property type="project" value="UniProtKB-ARBA"/>
</dbReference>
<evidence type="ECO:0000256" key="2">
    <source>
        <dbReference type="ARBA" id="ARBA00022658"/>
    </source>
</evidence>
<dbReference type="GO" id="GO:0031410">
    <property type="term" value="C:cytoplasmic vesicle"/>
    <property type="evidence" value="ECO:0007669"/>
    <property type="project" value="TreeGrafter"/>
</dbReference>
<dbReference type="PROSITE" id="PS51498">
    <property type="entry name" value="MABP"/>
    <property type="match status" value="1"/>
</dbReference>
<feature type="compositionally biased region" description="Basic and acidic residues" evidence="4">
    <location>
        <begin position="941"/>
        <end position="950"/>
    </location>
</feature>
<reference evidence="7" key="2">
    <citation type="submission" date="2025-08" db="UniProtKB">
        <authorList>
            <consortium name="Ensembl"/>
        </authorList>
    </citation>
    <scope>IDENTIFICATION</scope>
</reference>
<feature type="region of interest" description="Disordered" evidence="4">
    <location>
        <begin position="700"/>
        <end position="719"/>
    </location>
</feature>
<feature type="compositionally biased region" description="Low complexity" evidence="4">
    <location>
        <begin position="967"/>
        <end position="976"/>
    </location>
</feature>
<feature type="compositionally biased region" description="Low complexity" evidence="4">
    <location>
        <begin position="1186"/>
        <end position="1201"/>
    </location>
</feature>
<feature type="compositionally biased region" description="Polar residues" evidence="4">
    <location>
        <begin position="1116"/>
        <end position="1156"/>
    </location>
</feature>
<dbReference type="InterPro" id="IPR005112">
    <property type="entry name" value="dDENN_dom"/>
</dbReference>
<evidence type="ECO:0000313" key="8">
    <source>
        <dbReference type="Proteomes" id="UP000694558"/>
    </source>
</evidence>
<dbReference type="InterPro" id="IPR002885">
    <property type="entry name" value="PPR_rpt"/>
</dbReference>
<dbReference type="Pfam" id="PF03455">
    <property type="entry name" value="dDENN"/>
    <property type="match status" value="1"/>
</dbReference>
<dbReference type="Pfam" id="PF02141">
    <property type="entry name" value="DENN"/>
    <property type="match status" value="1"/>
</dbReference>
<dbReference type="Gene3D" id="2.100.10.50">
    <property type="match status" value="1"/>
</dbReference>
<dbReference type="InterPro" id="IPR001194">
    <property type="entry name" value="cDENN_dom"/>
</dbReference>
<organism evidence="7 8">
    <name type="scientific">Scophthalmus maximus</name>
    <name type="common">Turbot</name>
    <name type="synonym">Psetta maxima</name>
    <dbReference type="NCBI Taxonomy" id="52904"/>
    <lineage>
        <taxon>Eukaryota</taxon>
        <taxon>Metazoa</taxon>
        <taxon>Chordata</taxon>
        <taxon>Craniata</taxon>
        <taxon>Vertebrata</taxon>
        <taxon>Euteleostomi</taxon>
        <taxon>Actinopterygii</taxon>
        <taxon>Neopterygii</taxon>
        <taxon>Teleostei</taxon>
        <taxon>Neoteleostei</taxon>
        <taxon>Acanthomorphata</taxon>
        <taxon>Carangaria</taxon>
        <taxon>Pleuronectiformes</taxon>
        <taxon>Pleuronectoidei</taxon>
        <taxon>Scophthalmidae</taxon>
        <taxon>Scophthalmus</taxon>
    </lineage>
</organism>
<dbReference type="SMART" id="SM00800">
    <property type="entry name" value="uDENN"/>
    <property type="match status" value="1"/>
</dbReference>
<keyword evidence="2" id="KW-0344">Guanine-nucleotide releasing factor</keyword>
<dbReference type="Pfam" id="PF03456">
    <property type="entry name" value="uDENN"/>
    <property type="match status" value="1"/>
</dbReference>
<proteinExistence type="predicted"/>
<dbReference type="Pfam" id="PF13812">
    <property type="entry name" value="PPR_3"/>
    <property type="match status" value="1"/>
</dbReference>
<sequence length="1656" mass="183193">MEDKGPRVADYFVVAGLTDSSKPLEEELHFDDSGPKSVRPKAPITDVAVVIRSLGEEVPPGFTCVESTPSGLSAELNGGSLRGPQIFLCFKRGRDKPPLTDLGVLYEWKEKLKPGCHIVQTTPSGRPANISSSSSQRIYITYRRAPKSQPHTSLAVTDVCIIIPGKGEIPPHTFCRVDKNLNSSMWGSSVYLCYKKSLAKANTIAYKAGKLVYPEEDYESFPLPESVPMFCLPMGATIECWPAHTKHSLPVFSTFVLTGASGGKVYGAAIQFYEPYSEENLSERQRSQLGLPSSDLGPDGTRSVYSNKSICLLSHWPFFQSFKSFLTFLYRYSISGPHALPIEKHISHFMQNVPFPSIQRPRILVQLSPHDSLILSQPVSSPLPLSGGSLSTLLLNLGPKNAATLLVLAVTEHKILVHSLRPAVLTSVTEALVSMIFPFHWPCPYIPLCPLALADVLSAPCPFIVGLDSRYFDLYVPPADISCVDLDTNTISQKEDKKALTWKILPRRACKYLLNTLNKIHQQLIEEGIIHTVTESELNGGKSLHTLELEIQEAFLRFMAAILRGYRSYLQPITQAPSEKTTDVSSLFDLQGFLKSRDRSHQRFYSLMTKTQMFSRFIEECSFVSDKDASLAFFDECVDKMDSERPEDTRLIELDESHRSEHTVYINPPELPPLPQGEEYPLCYSYSGFPVLNAELLEPAEGQNPPSAGMASRHSSPASPTAIFRRSKQEIKSAQRMAKTYSSMPQMWSKCLLRHCYGLWFICLPGFVGTCHSKVRALRTAYDVLRKMQEKKLQAPDEVCYRVLLQLCGQYSQPVLAVKVLFEMKKAGVQPNAITYGYYNKAVLESTWPSTTRGGYFLWGKLRNVVLGVLHFKQAGRKQQTPHRDPQLSDGSDLDTVSHGSLDSANDSAERTSIDTDFTKMDSSDDGFSTGGQSDQGYDSLSKEEERLCGRESNSTPLVEDKGAGQSSDSLVSSPSGDTVLCGALPKRERPKSLDLSGGLETLRFTVPHLAKQHHPAVDRLHGVEEEEPEADTQKPLVERRVGCSGVAEGPGVSIERSVSFSAGPVRRTGMETGFDPLSLMATEAVQECDQDNCSTPTARRNLAKEIEMYMDHCTSPLSSGTPSTDLQNPSSPLFQSKSSPHTSPRPSTLLRSNTHLPLPIKSKERLRPSPSLPLGNCNKDRERPSSLASPSSPTPSASSFSMDSLFTPTLDIFKSSVISAGKGVAEKASRFYSRLSSQTSLTQDANCDRISVSSLTSAEADCSSLLDLDSCLDPDGLTSPQHGSMSRLRRSPVVGHATLGSPCTPNRVFRHNSFSAATLYSFPAKPCYNLYKLYNVQISSCSLCKTCDCLVYDEEIMAGWTSNDSNLNSTCPFCGTAFLPFLNVEIKDLRPQRGSRQESSGGAGTAAPASASPSPSAPVTVPYLSPLVLWKELESLLVNEGDQAISSPSVVDQHPIVFWNLVWYFRRLELPSNLPALILASQHCYFNNIKILPKRTPQSVSSEDSKQVLVRIMWDNLKLHQDKVQPCYVLWNTHCANSLVRSGLCEEGQLFTVELLQGFVRSVKKSDVYHSMSQIIQLLGPELGFRRQRSLYRDLLFLALVALGKNNINIDAFDREYKLAYDRLTPDLVKLTHNCDRPPGPGVMECRRTFREPSL</sequence>
<dbReference type="InterPro" id="IPR011990">
    <property type="entry name" value="TPR-like_helical_dom_sf"/>
</dbReference>
<keyword evidence="1" id="KW-0597">Phosphoprotein</keyword>
<dbReference type="PANTHER" id="PTHR12296">
    <property type="entry name" value="DENN DOMAIN-CONTAINING PROTEIN 4"/>
    <property type="match status" value="1"/>
</dbReference>
<dbReference type="Gene3D" id="3.40.50.11500">
    <property type="match status" value="1"/>
</dbReference>
<feature type="compositionally biased region" description="Low complexity" evidence="4">
    <location>
        <begin position="1406"/>
        <end position="1418"/>
    </location>
</feature>
<feature type="region of interest" description="Disordered" evidence="4">
    <location>
        <begin position="1114"/>
        <end position="1201"/>
    </location>
</feature>
<dbReference type="GeneTree" id="ENSGT00940000155836"/>
<feature type="compositionally biased region" description="Polar residues" evidence="4">
    <location>
        <begin position="898"/>
        <end position="907"/>
    </location>
</feature>
<dbReference type="InterPro" id="IPR005113">
    <property type="entry name" value="uDENN_dom"/>
</dbReference>
<feature type="compositionally biased region" description="Basic and acidic residues" evidence="4">
    <location>
        <begin position="908"/>
        <end position="923"/>
    </location>
</feature>
<evidence type="ECO:0000259" key="6">
    <source>
        <dbReference type="PROSITE" id="PS51498"/>
    </source>
</evidence>
<evidence type="ECO:0000313" key="7">
    <source>
        <dbReference type="Ensembl" id="ENSSMAP00000024380.2"/>
    </source>
</evidence>
<dbReference type="GO" id="GO:0032483">
    <property type="term" value="P:regulation of Rab protein signal transduction"/>
    <property type="evidence" value="ECO:0007669"/>
    <property type="project" value="TreeGrafter"/>
</dbReference>
<dbReference type="InterPro" id="IPR023341">
    <property type="entry name" value="MABP"/>
</dbReference>
<dbReference type="FunFam" id="3.40.50.11500:FF:000003">
    <property type="entry name" value="DENN domain containing 4C"/>
    <property type="match status" value="1"/>
</dbReference>
<reference evidence="7" key="1">
    <citation type="submission" date="2023-05" db="EMBL/GenBank/DDBJ databases">
        <title>High-quality long-read genome of Scophthalmus maximus.</title>
        <authorList>
            <person name="Lien S."/>
            <person name="Martinez P."/>
        </authorList>
    </citation>
    <scope>NUCLEOTIDE SEQUENCE [LARGE SCALE GENOMIC DNA]</scope>
</reference>
<name>A0A8D3AVV6_SCOMX</name>
<gene>
    <name evidence="7" type="primary">dennd4a</name>
</gene>
<dbReference type="FunFam" id="1.25.40.10:FF:000042">
    <property type="entry name" value="C-myc promoter-binding protein isoform X1"/>
    <property type="match status" value="1"/>
</dbReference>
<dbReference type="GO" id="GO:0005085">
    <property type="term" value="F:guanyl-nucleotide exchange factor activity"/>
    <property type="evidence" value="ECO:0007669"/>
    <property type="project" value="UniProtKB-KW"/>
</dbReference>
<dbReference type="InterPro" id="IPR051696">
    <property type="entry name" value="DENN_Domain_GEFs"/>
</dbReference>
<dbReference type="PANTHER" id="PTHR12296:SF16">
    <property type="entry name" value="C-MYC PROMOTER-BINDING PROTEIN"/>
    <property type="match status" value="1"/>
</dbReference>
<evidence type="ECO:0000259" key="5">
    <source>
        <dbReference type="PROSITE" id="PS50211"/>
    </source>
</evidence>
<protein>
    <submittedName>
        <fullName evidence="7">DENN/MADD domain containing 4A</fullName>
    </submittedName>
</protein>
<dbReference type="FunFam" id="2.100.10.50:FF:000001">
    <property type="entry name" value="DENN domain containing 4C"/>
    <property type="match status" value="1"/>
</dbReference>
<dbReference type="SMART" id="SM00801">
    <property type="entry name" value="dDENN"/>
    <property type="match status" value="1"/>
</dbReference>
<accession>A0A8D3AVV6</accession>